<feature type="domain" description="Laminin G" evidence="3">
    <location>
        <begin position="320"/>
        <end position="510"/>
    </location>
</feature>
<dbReference type="PROSITE" id="PS00022">
    <property type="entry name" value="EGF_1"/>
    <property type="match status" value="2"/>
</dbReference>
<dbReference type="Pfam" id="PF00054">
    <property type="entry name" value="Laminin_G_1"/>
    <property type="match status" value="1"/>
</dbReference>
<dbReference type="GO" id="GO:0005509">
    <property type="term" value="F:calcium ion binding"/>
    <property type="evidence" value="ECO:0007669"/>
    <property type="project" value="InterPro"/>
</dbReference>
<dbReference type="EMBL" id="LUCH01000044">
    <property type="protein sequence ID" value="KAF5406294.1"/>
    <property type="molecule type" value="Genomic_DNA"/>
</dbReference>
<evidence type="ECO:0000259" key="4">
    <source>
        <dbReference type="PROSITE" id="PS50026"/>
    </source>
</evidence>
<dbReference type="Pfam" id="PF00008">
    <property type="entry name" value="EGF"/>
    <property type="match status" value="1"/>
</dbReference>
<dbReference type="CDD" id="cd00110">
    <property type="entry name" value="LamG"/>
    <property type="match status" value="1"/>
</dbReference>
<dbReference type="PROSITE" id="PS50025">
    <property type="entry name" value="LAM_G_DOMAIN"/>
    <property type="match status" value="1"/>
</dbReference>
<gene>
    <name evidence="5" type="ORF">PHET_00163</name>
</gene>
<dbReference type="Gene3D" id="2.60.120.200">
    <property type="match status" value="1"/>
</dbReference>
<dbReference type="PROSITE" id="PS50026">
    <property type="entry name" value="EGF_3"/>
    <property type="match status" value="2"/>
</dbReference>
<feature type="domain" description="EGF-like" evidence="4">
    <location>
        <begin position="62"/>
        <end position="106"/>
    </location>
</feature>
<proteinExistence type="predicted"/>
<dbReference type="Gene3D" id="2.10.25.10">
    <property type="entry name" value="Laminin"/>
    <property type="match status" value="2"/>
</dbReference>
<dbReference type="InterPro" id="IPR000742">
    <property type="entry name" value="EGF"/>
</dbReference>
<feature type="disulfide bond" evidence="2">
    <location>
        <begin position="96"/>
        <end position="105"/>
    </location>
</feature>
<feature type="disulfide bond" evidence="2">
    <location>
        <begin position="534"/>
        <end position="543"/>
    </location>
</feature>
<reference evidence="5" key="1">
    <citation type="submission" date="2019-05" db="EMBL/GenBank/DDBJ databases">
        <title>Annotation for the trematode Paragonimus heterotremus.</title>
        <authorList>
            <person name="Choi Y.-J."/>
        </authorList>
    </citation>
    <scope>NUCLEOTIDE SEQUENCE</scope>
    <source>
        <strain evidence="5">LC</strain>
    </source>
</reference>
<dbReference type="InterPro" id="IPR013320">
    <property type="entry name" value="ConA-like_dom_sf"/>
</dbReference>
<dbReference type="CDD" id="cd00054">
    <property type="entry name" value="EGF_CA"/>
    <property type="match status" value="2"/>
</dbReference>
<keyword evidence="6" id="KW-1185">Reference proteome</keyword>
<evidence type="ECO:0000256" key="2">
    <source>
        <dbReference type="PROSITE-ProRule" id="PRU00076"/>
    </source>
</evidence>
<protein>
    <submittedName>
        <fullName evidence="5">Uncharacterized protein</fullName>
    </submittedName>
</protein>
<dbReference type="PANTHER" id="PTHR15036:SF85">
    <property type="entry name" value="SP2353, ISOFORM A"/>
    <property type="match status" value="1"/>
</dbReference>
<dbReference type="AlphaFoldDB" id="A0A8J4TJZ4"/>
<comment type="caution">
    <text evidence="2">Lacks conserved residue(s) required for the propagation of feature annotation.</text>
</comment>
<dbReference type="Proteomes" id="UP000748531">
    <property type="component" value="Unassembled WGS sequence"/>
</dbReference>
<evidence type="ECO:0000313" key="6">
    <source>
        <dbReference type="Proteomes" id="UP000748531"/>
    </source>
</evidence>
<organism evidence="5 6">
    <name type="scientific">Paragonimus heterotremus</name>
    <dbReference type="NCBI Taxonomy" id="100268"/>
    <lineage>
        <taxon>Eukaryota</taxon>
        <taxon>Metazoa</taxon>
        <taxon>Spiralia</taxon>
        <taxon>Lophotrochozoa</taxon>
        <taxon>Platyhelminthes</taxon>
        <taxon>Trematoda</taxon>
        <taxon>Digenea</taxon>
        <taxon>Plagiorchiida</taxon>
        <taxon>Troglotremata</taxon>
        <taxon>Troglotrematidae</taxon>
        <taxon>Paragonimus</taxon>
    </lineage>
</organism>
<keyword evidence="1 2" id="KW-1015">Disulfide bond</keyword>
<dbReference type="SMART" id="SM00282">
    <property type="entry name" value="LamG"/>
    <property type="match status" value="1"/>
</dbReference>
<dbReference type="GO" id="GO:0016020">
    <property type="term" value="C:membrane"/>
    <property type="evidence" value="ECO:0007669"/>
    <property type="project" value="UniProtKB-SubCell"/>
</dbReference>
<sequence>HLFINFLHLPFSGGLVRENFATKHSQSQQTGWSMVMEVAVEDPNKSDINKDKKQPISELLPNSVRCGELVCLNGARCHKISAQKNYTEYEQYICLCQIGFSGTHCELANEGYRYPRITEGGYLKFPFSNTRNRSLKWLNEKHSEYKQGTKMPQNTAKFQISFELRPSAMDGRRLIVYHSSEQSGLHFVLTMEDRSMIFRFRENVRQLHSDLISHYQSDALEEIRHPHMFRSDGDWLQVEIGCDVDRKWYIAVNGNKVEVGLYHIHVRLFQWSVRQGSLREQWCLCNYFGVYLRVPMSSRHQWNVLSTNNVYLLTTDQPIYLPQYNGFRSYTEYKGLQHTSRSETTLELTFKPAFPDGLILYQGFRDDRRGDFLAILIRAAQVEVLFDLGSGTAYLKSPTKISLNTWHTARFLLLGRQGVLQMDGTEHVQTTFSEGPLVQLTLSQPLYLGYHPNLDQTSAHLTEHVEHNSISEVTGFKGCIQELRINGLLVNLIGDAIRGSNVENCQSHPCAQPGATCSNRAECWPDNGEFHCACPLGYTGKQCQADTPLEHLKRIRFGRSSFMEYKSANLMNMYGLFLLNTPHFDIYLDLRLSSLICDPTGKPSTEFIRLQTSAVTGSLFKPRECLILSAVTPKSMIEGNYLVVKISEEGLLDLVLDHAADLMGSVSDVQILTKVPHQNTWSEPRISSQTKLHANMWHKIMLKR</sequence>
<feature type="non-terminal residue" evidence="5">
    <location>
        <position position="1"/>
    </location>
</feature>
<dbReference type="InterPro" id="IPR001881">
    <property type="entry name" value="EGF-like_Ca-bd_dom"/>
</dbReference>
<evidence type="ECO:0000259" key="3">
    <source>
        <dbReference type="PROSITE" id="PS50025"/>
    </source>
</evidence>
<dbReference type="SUPFAM" id="SSF49899">
    <property type="entry name" value="Concanavalin A-like lectins/glucanases"/>
    <property type="match status" value="2"/>
</dbReference>
<dbReference type="SMART" id="SM00179">
    <property type="entry name" value="EGF_CA"/>
    <property type="match status" value="1"/>
</dbReference>
<comment type="caution">
    <text evidence="5">The sequence shown here is derived from an EMBL/GenBank/DDBJ whole genome shotgun (WGS) entry which is preliminary data.</text>
</comment>
<accession>A0A8J4TJZ4</accession>
<dbReference type="InterPro" id="IPR050372">
    <property type="entry name" value="Neurexin-related_CASP"/>
</dbReference>
<dbReference type="PROSITE" id="PS01186">
    <property type="entry name" value="EGF_2"/>
    <property type="match status" value="2"/>
</dbReference>
<evidence type="ECO:0000256" key="1">
    <source>
        <dbReference type="ARBA" id="ARBA00023157"/>
    </source>
</evidence>
<evidence type="ECO:0000313" key="5">
    <source>
        <dbReference type="EMBL" id="KAF5406294.1"/>
    </source>
</evidence>
<dbReference type="SMART" id="SM00181">
    <property type="entry name" value="EGF"/>
    <property type="match status" value="2"/>
</dbReference>
<feature type="domain" description="EGF-like" evidence="4">
    <location>
        <begin position="506"/>
        <end position="544"/>
    </location>
</feature>
<dbReference type="PANTHER" id="PTHR15036">
    <property type="entry name" value="PIKACHURIN-LIKE PROTEIN"/>
    <property type="match status" value="1"/>
</dbReference>
<name>A0A8J4TJZ4_9TREM</name>
<dbReference type="OrthoDB" id="10014052at2759"/>
<dbReference type="InterPro" id="IPR001791">
    <property type="entry name" value="Laminin_G"/>
</dbReference>
<keyword evidence="2" id="KW-0245">EGF-like domain</keyword>